<reference evidence="2" key="1">
    <citation type="submission" date="2016-10" db="EMBL/GenBank/DDBJ databases">
        <authorList>
            <person name="Varghese N."/>
            <person name="Submissions S."/>
        </authorList>
    </citation>
    <scope>NUCLEOTIDE SEQUENCE [LARGE SCALE GENOMIC DNA]</scope>
    <source>
        <strain evidence="2">DSM 241</strain>
    </source>
</reference>
<evidence type="ECO:0000313" key="2">
    <source>
        <dbReference type="Proteomes" id="UP000199256"/>
    </source>
</evidence>
<evidence type="ECO:0000313" key="1">
    <source>
        <dbReference type="EMBL" id="SEK68097.1"/>
    </source>
</evidence>
<evidence type="ECO:0008006" key="3">
    <source>
        <dbReference type="Google" id="ProtNLM"/>
    </source>
</evidence>
<gene>
    <name evidence="1" type="ORF">SAMN05444515_10453</name>
</gene>
<dbReference type="OrthoDB" id="195194at2"/>
<keyword evidence="2" id="KW-1185">Reference proteome</keyword>
<dbReference type="EMBL" id="FOAA01000004">
    <property type="protein sequence ID" value="SEK68097.1"/>
    <property type="molecule type" value="Genomic_DNA"/>
</dbReference>
<protein>
    <recommendedName>
        <fullName evidence="3">DUF2288 domain-containing protein</fullName>
    </recommendedName>
</protein>
<sequence>MQPETPQTRTPQEIRKLLEPEKGPITWPELQPHFARGVVLHVAKELPLLDAAVHLVQDDKHRVEDLLTRGLLARAEVDHAKDWEARKPRFEAVVVAPWVLVREM</sequence>
<dbReference type="STRING" id="1396821.SAMN05444515_10453"/>
<accession>A0A1H7J2H6</accession>
<dbReference type="AlphaFoldDB" id="A0A1H7J2H6"/>
<dbReference type="Pfam" id="PF10052">
    <property type="entry name" value="DUF2288"/>
    <property type="match status" value="1"/>
</dbReference>
<name>A0A1H7J2H6_9GAMM</name>
<dbReference type="Proteomes" id="UP000199256">
    <property type="component" value="Unassembled WGS sequence"/>
</dbReference>
<dbReference type="InterPro" id="IPR018741">
    <property type="entry name" value="DUF2288"/>
</dbReference>
<organism evidence="1 2">
    <name type="scientific">Ectothiorhodospira marina</name>
    <dbReference type="NCBI Taxonomy" id="1396821"/>
    <lineage>
        <taxon>Bacteria</taxon>
        <taxon>Pseudomonadati</taxon>
        <taxon>Pseudomonadota</taxon>
        <taxon>Gammaproteobacteria</taxon>
        <taxon>Chromatiales</taxon>
        <taxon>Ectothiorhodospiraceae</taxon>
        <taxon>Ectothiorhodospira</taxon>
    </lineage>
</organism>
<proteinExistence type="predicted"/>
<dbReference type="RefSeq" id="WP_090251743.1">
    <property type="nucleotide sequence ID" value="NZ_FOAA01000004.1"/>
</dbReference>